<evidence type="ECO:0000256" key="5">
    <source>
        <dbReference type="PROSITE-ProRule" id="PRU00042"/>
    </source>
</evidence>
<dbReference type="PANTHER" id="PTHR24379:SF121">
    <property type="entry name" value="C2H2-TYPE DOMAIN-CONTAINING PROTEIN"/>
    <property type="match status" value="1"/>
</dbReference>
<sequence>MDEYQAASESISSPKQDILQCSLCAFAASNRSELKKHLISHCASKQYNNSDYNTVLGYLSVLKSTSNPNSDSCSSFVLTEPEIEESDASSLNASRIIRNVNKRKTSFQETKKCKHCNFIANTKIEYWEHMRNHIEKGFSCTKCSFVTKYKHHMTHHWLSIHDGSKPFKCKKCSYMCVSKSMLSSHLKKHSNIYSYRCASCEYKSKFCNALKRHLRKKGHQPAMVLNADGTPNPLSIIDVYGTKRGPKQKTPSKKQEEPTTAIMMTTTNNQLDSTVTSPSLPFHNSIIHYSNMTTINGINDGHWINQNDTIKNEPNAMFPYNDLVAAFNLSSQVSFCEDKIFHEKYTENMQKANNVQLTDPLTEYAKILCTEDWSSKIFLKNLPVTHLDMTNNVNKRTESTDVPLDLSKTEQNINNNKLQFHSLIKNTTNSSKDIRTNKRKGKAIKLEHYIMEEDTDEQEQNKDAFSDFLPDSTIDFYEINERAKEIESENNLFDAKLICHYCEIVFGNVVMYTMHMSCHNLTHPYTCNMCGKQCNDKLSFSLHIVQTEH</sequence>
<evidence type="ECO:0000256" key="3">
    <source>
        <dbReference type="ARBA" id="ARBA00022771"/>
    </source>
</evidence>
<dbReference type="EMBL" id="JADYXP020000018">
    <property type="protein sequence ID" value="KAL0106230.1"/>
    <property type="molecule type" value="Genomic_DNA"/>
</dbReference>
<dbReference type="PANTHER" id="PTHR24379">
    <property type="entry name" value="KRAB AND ZINC FINGER DOMAIN-CONTAINING"/>
    <property type="match status" value="1"/>
</dbReference>
<organism evidence="7 8">
    <name type="scientific">Cardiocondyla obscurior</name>
    <dbReference type="NCBI Taxonomy" id="286306"/>
    <lineage>
        <taxon>Eukaryota</taxon>
        <taxon>Metazoa</taxon>
        <taxon>Ecdysozoa</taxon>
        <taxon>Arthropoda</taxon>
        <taxon>Hexapoda</taxon>
        <taxon>Insecta</taxon>
        <taxon>Pterygota</taxon>
        <taxon>Neoptera</taxon>
        <taxon>Endopterygota</taxon>
        <taxon>Hymenoptera</taxon>
        <taxon>Apocrita</taxon>
        <taxon>Aculeata</taxon>
        <taxon>Formicoidea</taxon>
        <taxon>Formicidae</taxon>
        <taxon>Myrmicinae</taxon>
        <taxon>Cardiocondyla</taxon>
    </lineage>
</organism>
<dbReference type="Gene3D" id="3.30.160.60">
    <property type="entry name" value="Classic Zinc Finger"/>
    <property type="match status" value="3"/>
</dbReference>
<feature type="domain" description="C2H2-type" evidence="6">
    <location>
        <begin position="138"/>
        <end position="166"/>
    </location>
</feature>
<gene>
    <name evidence="7" type="ORF">PUN28_016139</name>
</gene>
<evidence type="ECO:0000256" key="2">
    <source>
        <dbReference type="ARBA" id="ARBA00022737"/>
    </source>
</evidence>
<keyword evidence="3 5" id="KW-0863">Zinc-finger</keyword>
<evidence type="ECO:0000256" key="4">
    <source>
        <dbReference type="ARBA" id="ARBA00022833"/>
    </source>
</evidence>
<accession>A0AAW2EW38</accession>
<comment type="caution">
    <text evidence="7">The sequence shown here is derived from an EMBL/GenBank/DDBJ whole genome shotgun (WGS) entry which is preliminary data.</text>
</comment>
<protein>
    <recommendedName>
        <fullName evidence="6">C2H2-type domain-containing protein</fullName>
    </recommendedName>
</protein>
<feature type="domain" description="C2H2-type" evidence="6">
    <location>
        <begin position="525"/>
        <end position="549"/>
    </location>
</feature>
<keyword evidence="1" id="KW-0479">Metal-binding</keyword>
<dbReference type="SUPFAM" id="SSF57667">
    <property type="entry name" value="beta-beta-alpha zinc fingers"/>
    <property type="match status" value="3"/>
</dbReference>
<name>A0AAW2EW38_9HYME</name>
<evidence type="ECO:0000256" key="1">
    <source>
        <dbReference type="ARBA" id="ARBA00022723"/>
    </source>
</evidence>
<dbReference type="InterPro" id="IPR013087">
    <property type="entry name" value="Znf_C2H2_type"/>
</dbReference>
<keyword evidence="4" id="KW-0862">Zinc</keyword>
<dbReference type="AlphaFoldDB" id="A0AAW2EW38"/>
<evidence type="ECO:0000259" key="6">
    <source>
        <dbReference type="PROSITE" id="PS50157"/>
    </source>
</evidence>
<dbReference type="PROSITE" id="PS00028">
    <property type="entry name" value="ZINC_FINGER_C2H2_1"/>
    <property type="match status" value="3"/>
</dbReference>
<dbReference type="InterPro" id="IPR036236">
    <property type="entry name" value="Znf_C2H2_sf"/>
</dbReference>
<dbReference type="GO" id="GO:0008270">
    <property type="term" value="F:zinc ion binding"/>
    <property type="evidence" value="ECO:0007669"/>
    <property type="project" value="UniProtKB-KW"/>
</dbReference>
<keyword evidence="8" id="KW-1185">Reference proteome</keyword>
<evidence type="ECO:0000313" key="8">
    <source>
        <dbReference type="Proteomes" id="UP001430953"/>
    </source>
</evidence>
<proteinExistence type="predicted"/>
<keyword evidence="2" id="KW-0677">Repeat</keyword>
<reference evidence="7 8" key="1">
    <citation type="submission" date="2023-03" db="EMBL/GenBank/DDBJ databases">
        <title>High recombination rates correlate with genetic variation in Cardiocondyla obscurior ants.</title>
        <authorList>
            <person name="Errbii M."/>
        </authorList>
    </citation>
    <scope>NUCLEOTIDE SEQUENCE [LARGE SCALE GENOMIC DNA]</scope>
    <source>
        <strain evidence="7">Alpha-2009</strain>
        <tissue evidence="7">Whole body</tissue>
    </source>
</reference>
<dbReference type="SMART" id="SM00355">
    <property type="entry name" value="ZnF_C2H2"/>
    <property type="match status" value="7"/>
</dbReference>
<dbReference type="Proteomes" id="UP001430953">
    <property type="component" value="Unassembled WGS sequence"/>
</dbReference>
<dbReference type="PROSITE" id="PS50890">
    <property type="entry name" value="PUA"/>
    <property type="match status" value="1"/>
</dbReference>
<feature type="domain" description="C2H2-type" evidence="6">
    <location>
        <begin position="167"/>
        <end position="194"/>
    </location>
</feature>
<dbReference type="PROSITE" id="PS50157">
    <property type="entry name" value="ZINC_FINGER_C2H2_2"/>
    <property type="match status" value="4"/>
</dbReference>
<feature type="domain" description="C2H2-type" evidence="6">
    <location>
        <begin position="19"/>
        <end position="46"/>
    </location>
</feature>
<evidence type="ECO:0000313" key="7">
    <source>
        <dbReference type="EMBL" id="KAL0106230.1"/>
    </source>
</evidence>